<dbReference type="AlphaFoldDB" id="A0A0V0GEQ8"/>
<protein>
    <submittedName>
        <fullName evidence="2">Putative ovule protein</fullName>
    </submittedName>
</protein>
<dbReference type="EMBL" id="GEDG01041012">
    <property type="protein sequence ID" value="JAP06527.1"/>
    <property type="molecule type" value="Transcribed_RNA"/>
</dbReference>
<sequence>KTRRPHPCPSRSSSSREHRNSARKLRCKLGNLTQLPCKTHIIATPTSNLHIPFPPFHGNWLLPIPLIVVSKLA</sequence>
<accession>A0A0V0GEQ8</accession>
<evidence type="ECO:0000313" key="2">
    <source>
        <dbReference type="EMBL" id="JAP06527.1"/>
    </source>
</evidence>
<feature type="non-terminal residue" evidence="2">
    <location>
        <position position="1"/>
    </location>
</feature>
<organism evidence="2">
    <name type="scientific">Solanum chacoense</name>
    <name type="common">Chaco potato</name>
    <dbReference type="NCBI Taxonomy" id="4108"/>
    <lineage>
        <taxon>Eukaryota</taxon>
        <taxon>Viridiplantae</taxon>
        <taxon>Streptophyta</taxon>
        <taxon>Embryophyta</taxon>
        <taxon>Tracheophyta</taxon>
        <taxon>Spermatophyta</taxon>
        <taxon>Magnoliopsida</taxon>
        <taxon>eudicotyledons</taxon>
        <taxon>Gunneridae</taxon>
        <taxon>Pentapetalae</taxon>
        <taxon>asterids</taxon>
        <taxon>lamiids</taxon>
        <taxon>Solanales</taxon>
        <taxon>Solanaceae</taxon>
        <taxon>Solanoideae</taxon>
        <taxon>Solaneae</taxon>
        <taxon>Solanum</taxon>
    </lineage>
</organism>
<name>A0A0V0GEQ8_SOLCH</name>
<feature type="region of interest" description="Disordered" evidence="1">
    <location>
        <begin position="1"/>
        <end position="23"/>
    </location>
</feature>
<reference evidence="2" key="1">
    <citation type="submission" date="2015-12" db="EMBL/GenBank/DDBJ databases">
        <title>Gene expression during late stages of embryo sac development: a critical building block for successful pollen-pistil interactions.</title>
        <authorList>
            <person name="Liu Y."/>
            <person name="Joly V."/>
            <person name="Sabar M."/>
            <person name="Matton D.P."/>
        </authorList>
    </citation>
    <scope>NUCLEOTIDE SEQUENCE</scope>
</reference>
<evidence type="ECO:0000256" key="1">
    <source>
        <dbReference type="SAM" id="MobiDB-lite"/>
    </source>
</evidence>
<proteinExistence type="predicted"/>